<dbReference type="OrthoDB" id="9775035at2"/>
<evidence type="ECO:0000256" key="8">
    <source>
        <dbReference type="SAM" id="Phobius"/>
    </source>
</evidence>
<evidence type="ECO:0000256" key="4">
    <source>
        <dbReference type="ARBA" id="ARBA00022679"/>
    </source>
</evidence>
<keyword evidence="3" id="KW-0328">Glycosyltransferase</keyword>
<dbReference type="GO" id="GO:0009103">
    <property type="term" value="P:lipopolysaccharide biosynthetic process"/>
    <property type="evidence" value="ECO:0007669"/>
    <property type="project" value="TreeGrafter"/>
</dbReference>
<dbReference type="PANTHER" id="PTHR33908:SF3">
    <property type="entry name" value="UNDECAPRENYL PHOSPHATE-ALPHA-4-AMINO-4-DEOXY-L-ARABINOSE ARABINOSYL TRANSFERASE"/>
    <property type="match status" value="1"/>
</dbReference>
<evidence type="ECO:0000256" key="5">
    <source>
        <dbReference type="ARBA" id="ARBA00022692"/>
    </source>
</evidence>
<protein>
    <submittedName>
        <fullName evidence="10">Polymyxin resistance protein ArnT, undecaprenyl phosphate-alpha-L-Ara4N transferase</fullName>
    </submittedName>
</protein>
<proteinExistence type="predicted"/>
<dbReference type="GO" id="GO:0005886">
    <property type="term" value="C:plasma membrane"/>
    <property type="evidence" value="ECO:0007669"/>
    <property type="project" value="UniProtKB-SubCell"/>
</dbReference>
<feature type="transmembrane region" description="Helical" evidence="8">
    <location>
        <begin position="300"/>
        <end position="318"/>
    </location>
</feature>
<dbReference type="STRING" id="999894.TDIS_1776"/>
<feature type="domain" description="Glycosyltransferase RgtA/B/C/D-like" evidence="9">
    <location>
        <begin position="59"/>
        <end position="205"/>
    </location>
</feature>
<feature type="transmembrane region" description="Helical" evidence="8">
    <location>
        <begin position="116"/>
        <end position="138"/>
    </location>
</feature>
<keyword evidence="6 8" id="KW-1133">Transmembrane helix</keyword>
<dbReference type="RefSeq" id="WP_068671424.1">
    <property type="nucleotide sequence ID" value="NZ_LWLG01000015.1"/>
</dbReference>
<dbReference type="Pfam" id="PF13231">
    <property type="entry name" value="PMT_2"/>
    <property type="match status" value="1"/>
</dbReference>
<feature type="transmembrane region" description="Helical" evidence="8">
    <location>
        <begin position="154"/>
        <end position="177"/>
    </location>
</feature>
<feature type="transmembrane region" description="Helical" evidence="8">
    <location>
        <begin position="189"/>
        <end position="206"/>
    </location>
</feature>
<dbReference type="PANTHER" id="PTHR33908">
    <property type="entry name" value="MANNOSYLTRANSFERASE YKCB-RELATED"/>
    <property type="match status" value="1"/>
</dbReference>
<evidence type="ECO:0000313" key="10">
    <source>
        <dbReference type="EMBL" id="OAQ20150.1"/>
    </source>
</evidence>
<keyword evidence="11" id="KW-1185">Reference proteome</keyword>
<dbReference type="GO" id="GO:0016763">
    <property type="term" value="F:pentosyltransferase activity"/>
    <property type="evidence" value="ECO:0007669"/>
    <property type="project" value="TreeGrafter"/>
</dbReference>
<evidence type="ECO:0000256" key="6">
    <source>
        <dbReference type="ARBA" id="ARBA00022989"/>
    </source>
</evidence>
<evidence type="ECO:0000256" key="3">
    <source>
        <dbReference type="ARBA" id="ARBA00022676"/>
    </source>
</evidence>
<feature type="transmembrane region" description="Helical" evidence="8">
    <location>
        <begin position="242"/>
        <end position="261"/>
    </location>
</feature>
<keyword evidence="7 8" id="KW-0472">Membrane</keyword>
<evidence type="ECO:0000256" key="2">
    <source>
        <dbReference type="ARBA" id="ARBA00022475"/>
    </source>
</evidence>
<dbReference type="EMBL" id="LWLG01000015">
    <property type="protein sequence ID" value="OAQ20150.1"/>
    <property type="molecule type" value="Genomic_DNA"/>
</dbReference>
<organism evidence="10 11">
    <name type="scientific">Thermosulfurimonas dismutans</name>
    <dbReference type="NCBI Taxonomy" id="999894"/>
    <lineage>
        <taxon>Bacteria</taxon>
        <taxon>Pseudomonadati</taxon>
        <taxon>Thermodesulfobacteriota</taxon>
        <taxon>Thermodesulfobacteria</taxon>
        <taxon>Thermodesulfobacteriales</taxon>
        <taxon>Thermodesulfobacteriaceae</taxon>
        <taxon>Thermosulfurimonas</taxon>
    </lineage>
</organism>
<reference evidence="10 11" key="1">
    <citation type="submission" date="2016-04" db="EMBL/GenBank/DDBJ databases">
        <title>Genome analysis of Thermosulfurimonas dismutans, the first thermophilic sulfur-disproportionating bacterium of the phylum Thermodesulfobacteria.</title>
        <authorList>
            <person name="Mardanov A.V."/>
            <person name="Beletsky A.V."/>
            <person name="Kadnikov V.V."/>
            <person name="Slobodkin A.I."/>
            <person name="Ravin N.V."/>
        </authorList>
    </citation>
    <scope>NUCLEOTIDE SEQUENCE [LARGE SCALE GENOMIC DNA]</scope>
    <source>
        <strain evidence="10 11">S95</strain>
    </source>
</reference>
<sequence>MRNSVFKIFILALVLGLWFQGTRPYMGRDEHRYTEIARNMLSSKSFLIPYWKGHPHLTKPPLFYWTIALSYRVFGDNRWGARVPNALAFAITAAALAAIGKRLFGEGVGLRTGSLYATTLTPFVAANIVTPDTLLVMWETLGAWAFFRVPHLAWVFWALAFMTKGTAVLPVMLPFLWYGWVKRRDWQGLFLGALVFLIIALPWYLYVQFHFPYFWEVFLKEQVTGRLFHNYFHRNSAWYAPFYLYLPLLTVGAVPIFLSLLKNGRSLGSFLKTSEKVRIVALWFLVPFTVFWLAKSRLPLYILPLFGPLSLLAAGLELQTGNRLPKKAFMLFWVGLLLAIKAGSSIYLKAHVIFHSP</sequence>
<comment type="subcellular location">
    <subcellularLocation>
        <location evidence="1">Cell membrane</location>
        <topology evidence="1">Multi-pass membrane protein</topology>
    </subcellularLocation>
</comment>
<feature type="transmembrane region" description="Helical" evidence="8">
    <location>
        <begin position="86"/>
        <end position="104"/>
    </location>
</feature>
<comment type="caution">
    <text evidence="10">The sequence shown here is derived from an EMBL/GenBank/DDBJ whole genome shotgun (WGS) entry which is preliminary data.</text>
</comment>
<evidence type="ECO:0000313" key="11">
    <source>
        <dbReference type="Proteomes" id="UP000078390"/>
    </source>
</evidence>
<keyword evidence="5 8" id="KW-0812">Transmembrane</keyword>
<evidence type="ECO:0000256" key="1">
    <source>
        <dbReference type="ARBA" id="ARBA00004651"/>
    </source>
</evidence>
<feature type="transmembrane region" description="Helical" evidence="8">
    <location>
        <begin position="277"/>
        <end position="294"/>
    </location>
</feature>
<dbReference type="InterPro" id="IPR038731">
    <property type="entry name" value="RgtA/B/C-like"/>
</dbReference>
<name>A0A179D270_9BACT</name>
<dbReference type="InterPro" id="IPR050297">
    <property type="entry name" value="LipidA_mod_glycosyltrf_83"/>
</dbReference>
<accession>A0A179D270</accession>
<dbReference type="Proteomes" id="UP000078390">
    <property type="component" value="Unassembled WGS sequence"/>
</dbReference>
<keyword evidence="2" id="KW-1003">Cell membrane</keyword>
<keyword evidence="4 10" id="KW-0808">Transferase</keyword>
<evidence type="ECO:0000256" key="7">
    <source>
        <dbReference type="ARBA" id="ARBA00023136"/>
    </source>
</evidence>
<dbReference type="AlphaFoldDB" id="A0A179D270"/>
<gene>
    <name evidence="10" type="ORF">TDIS_1776</name>
</gene>
<evidence type="ECO:0000259" key="9">
    <source>
        <dbReference type="Pfam" id="PF13231"/>
    </source>
</evidence>
<dbReference type="GO" id="GO:0010041">
    <property type="term" value="P:response to iron(III) ion"/>
    <property type="evidence" value="ECO:0007669"/>
    <property type="project" value="TreeGrafter"/>
</dbReference>
<feature type="transmembrane region" description="Helical" evidence="8">
    <location>
        <begin position="330"/>
        <end position="348"/>
    </location>
</feature>